<dbReference type="Proteomes" id="UP001470230">
    <property type="component" value="Unassembled WGS sequence"/>
</dbReference>
<evidence type="ECO:0000313" key="2">
    <source>
        <dbReference type="EMBL" id="KAK8885134.1"/>
    </source>
</evidence>
<comment type="caution">
    <text evidence="2">The sequence shown here is derived from an EMBL/GenBank/DDBJ whole genome shotgun (WGS) entry which is preliminary data.</text>
</comment>
<proteinExistence type="predicted"/>
<dbReference type="EMBL" id="JAPFFF010000008">
    <property type="protein sequence ID" value="KAK8885134.1"/>
    <property type="molecule type" value="Genomic_DNA"/>
</dbReference>
<evidence type="ECO:0000256" key="1">
    <source>
        <dbReference type="SAM" id="MobiDB-lite"/>
    </source>
</evidence>
<organism evidence="2 3">
    <name type="scientific">Tritrichomonas musculus</name>
    <dbReference type="NCBI Taxonomy" id="1915356"/>
    <lineage>
        <taxon>Eukaryota</taxon>
        <taxon>Metamonada</taxon>
        <taxon>Parabasalia</taxon>
        <taxon>Tritrichomonadida</taxon>
        <taxon>Tritrichomonadidae</taxon>
        <taxon>Tritrichomonas</taxon>
    </lineage>
</organism>
<reference evidence="2 3" key="1">
    <citation type="submission" date="2024-04" db="EMBL/GenBank/DDBJ databases">
        <title>Tritrichomonas musculus Genome.</title>
        <authorList>
            <person name="Alves-Ferreira E."/>
            <person name="Grigg M."/>
            <person name="Lorenzi H."/>
            <person name="Galac M."/>
        </authorList>
    </citation>
    <scope>NUCLEOTIDE SEQUENCE [LARGE SCALE GENOMIC DNA]</scope>
    <source>
        <strain evidence="2 3">EAF2021</strain>
    </source>
</reference>
<name>A0ABR2K1Z2_9EUKA</name>
<sequence>MSSTPYRNRGKPIPKLEEKKEDENESLFAKTMRIHDETMKCHQETDIYLKNTKREILLKVLLKIKENPPKFLTEDSSNSKMSELDQTINELSNILKSNKK</sequence>
<accession>A0ABR2K1Z2</accession>
<gene>
    <name evidence="2" type="ORF">M9Y10_044263</name>
</gene>
<feature type="region of interest" description="Disordered" evidence="1">
    <location>
        <begin position="1"/>
        <end position="24"/>
    </location>
</feature>
<protein>
    <submittedName>
        <fullName evidence="2">Uncharacterized protein</fullName>
    </submittedName>
</protein>
<keyword evidence="3" id="KW-1185">Reference proteome</keyword>
<evidence type="ECO:0000313" key="3">
    <source>
        <dbReference type="Proteomes" id="UP001470230"/>
    </source>
</evidence>